<proteinExistence type="predicted"/>
<organism evidence="1 2">
    <name type="scientific">Meloidogyne enterolobii</name>
    <name type="common">Root-knot nematode worm</name>
    <name type="synonym">Meloidogyne mayaguensis</name>
    <dbReference type="NCBI Taxonomy" id="390850"/>
    <lineage>
        <taxon>Eukaryota</taxon>
        <taxon>Metazoa</taxon>
        <taxon>Ecdysozoa</taxon>
        <taxon>Nematoda</taxon>
        <taxon>Chromadorea</taxon>
        <taxon>Rhabditida</taxon>
        <taxon>Tylenchina</taxon>
        <taxon>Tylenchomorpha</taxon>
        <taxon>Tylenchoidea</taxon>
        <taxon>Meloidogynidae</taxon>
        <taxon>Meloidogyninae</taxon>
        <taxon>Meloidogyne</taxon>
    </lineage>
</organism>
<evidence type="ECO:0000313" key="2">
    <source>
        <dbReference type="Proteomes" id="UP000580250"/>
    </source>
</evidence>
<gene>
    <name evidence="1" type="ORF">MENT_LOCUS44111</name>
</gene>
<reference evidence="1 2" key="1">
    <citation type="submission" date="2020-08" db="EMBL/GenBank/DDBJ databases">
        <authorList>
            <person name="Koutsovoulos G."/>
            <person name="Danchin GJ E."/>
        </authorList>
    </citation>
    <scope>NUCLEOTIDE SEQUENCE [LARGE SCALE GENOMIC DNA]</scope>
</reference>
<accession>A0A6V7WW56</accession>
<sequence>MAGHSIRENTAVLLKDNFNSYKPYVRVECCSIEANFGNDLESRPFNYDISKHEILDEFY</sequence>
<name>A0A6V7WW56_MELEN</name>
<dbReference type="OrthoDB" id="5891271at2759"/>
<dbReference type="EMBL" id="CAJEWN010000869">
    <property type="protein sequence ID" value="CAD2191286.1"/>
    <property type="molecule type" value="Genomic_DNA"/>
</dbReference>
<comment type="caution">
    <text evidence="1">The sequence shown here is derived from an EMBL/GenBank/DDBJ whole genome shotgun (WGS) entry which is preliminary data.</text>
</comment>
<dbReference type="AlphaFoldDB" id="A0A6V7WW56"/>
<evidence type="ECO:0000313" key="1">
    <source>
        <dbReference type="EMBL" id="CAD2191286.1"/>
    </source>
</evidence>
<dbReference type="Proteomes" id="UP000580250">
    <property type="component" value="Unassembled WGS sequence"/>
</dbReference>
<protein>
    <submittedName>
        <fullName evidence="1">Uncharacterized protein</fullName>
    </submittedName>
</protein>